<dbReference type="InterPro" id="IPR036249">
    <property type="entry name" value="Thioredoxin-like_sf"/>
</dbReference>
<dbReference type="Gene3D" id="3.40.30.10">
    <property type="entry name" value="Glutaredoxin"/>
    <property type="match status" value="1"/>
</dbReference>
<dbReference type="Proteomes" id="UP000678679">
    <property type="component" value="Chromosome 2"/>
</dbReference>
<keyword evidence="3" id="KW-1185">Reference proteome</keyword>
<dbReference type="PROSITE" id="PS51352">
    <property type="entry name" value="THIOREDOXIN_2"/>
    <property type="match status" value="1"/>
</dbReference>
<dbReference type="Pfam" id="PF13899">
    <property type="entry name" value="Thioredoxin_7"/>
    <property type="match status" value="1"/>
</dbReference>
<proteinExistence type="predicted"/>
<accession>A0AAX1NBJ9</accession>
<sequence>MKKLIISLFVFFGFTISILAQENKEIPAITDPVTKEGWTNDANYAIKTAQDEKRPIIMDFTGSDWCGWCKKIDREIFDTPEFKKWVKENNIILLELDFPKGVKQSDQLRAQNYYLAQEYKIQGYPTIFIVKDGKGIQMGYQKGGPEAWIKAVEAQLDI</sequence>
<dbReference type="RefSeq" id="WP_169662360.1">
    <property type="nucleotide sequence ID" value="NZ_CP076133.1"/>
</dbReference>
<gene>
    <name evidence="2" type="ORF">KMW28_21205</name>
</gene>
<dbReference type="AlphaFoldDB" id="A0AAX1NBJ9"/>
<organism evidence="2 3">
    <name type="scientific">Flammeovirga yaeyamensis</name>
    <dbReference type="NCBI Taxonomy" id="367791"/>
    <lineage>
        <taxon>Bacteria</taxon>
        <taxon>Pseudomonadati</taxon>
        <taxon>Bacteroidota</taxon>
        <taxon>Cytophagia</taxon>
        <taxon>Cytophagales</taxon>
        <taxon>Flammeovirgaceae</taxon>
        <taxon>Flammeovirga</taxon>
    </lineage>
</organism>
<evidence type="ECO:0000313" key="3">
    <source>
        <dbReference type="Proteomes" id="UP000678679"/>
    </source>
</evidence>
<dbReference type="SUPFAM" id="SSF52833">
    <property type="entry name" value="Thioredoxin-like"/>
    <property type="match status" value="1"/>
</dbReference>
<dbReference type="KEGG" id="fya:KMW28_21205"/>
<reference evidence="2 3" key="1">
    <citation type="submission" date="2021-05" db="EMBL/GenBank/DDBJ databases">
        <title>Comparative genomic studies on the polysaccharide-degrading batcterial strains of the Flammeovirga genus.</title>
        <authorList>
            <person name="Zewei F."/>
            <person name="Zheng Z."/>
            <person name="Yu L."/>
            <person name="Ruyue G."/>
            <person name="Yanhong M."/>
            <person name="Yuanyuan C."/>
            <person name="Jingyan G."/>
            <person name="Wenjun H."/>
        </authorList>
    </citation>
    <scope>NUCLEOTIDE SEQUENCE [LARGE SCALE GENOMIC DNA]</scope>
    <source>
        <strain evidence="2 3">NBRC:100898</strain>
    </source>
</reference>
<dbReference type="InterPro" id="IPR013766">
    <property type="entry name" value="Thioredoxin_domain"/>
</dbReference>
<evidence type="ECO:0000313" key="2">
    <source>
        <dbReference type="EMBL" id="QWG04944.1"/>
    </source>
</evidence>
<evidence type="ECO:0000259" key="1">
    <source>
        <dbReference type="PROSITE" id="PS51352"/>
    </source>
</evidence>
<dbReference type="EMBL" id="CP076133">
    <property type="protein sequence ID" value="QWG04944.1"/>
    <property type="molecule type" value="Genomic_DNA"/>
</dbReference>
<feature type="domain" description="Thioredoxin" evidence="1">
    <location>
        <begin position="20"/>
        <end position="157"/>
    </location>
</feature>
<protein>
    <submittedName>
        <fullName evidence="2">Thioredoxin family protein</fullName>
    </submittedName>
</protein>
<name>A0AAX1NBJ9_9BACT</name>